<organism evidence="3 4">
    <name type="scientific">Scytonema millei VB511283</name>
    <dbReference type="NCBI Taxonomy" id="1245923"/>
    <lineage>
        <taxon>Bacteria</taxon>
        <taxon>Bacillati</taxon>
        <taxon>Cyanobacteriota</taxon>
        <taxon>Cyanophyceae</taxon>
        <taxon>Nostocales</taxon>
        <taxon>Scytonemataceae</taxon>
        <taxon>Scytonema</taxon>
    </lineage>
</organism>
<name>A0A9X5E3J9_9CYAN</name>
<gene>
    <name evidence="3" type="ORF">QH73_0007285</name>
</gene>
<evidence type="ECO:0000313" key="3">
    <source>
        <dbReference type="EMBL" id="NHC34462.1"/>
    </source>
</evidence>
<feature type="chain" id="PRO_5040833890" evidence="2">
    <location>
        <begin position="23"/>
        <end position="262"/>
    </location>
</feature>
<evidence type="ECO:0000256" key="2">
    <source>
        <dbReference type="SAM" id="SignalP"/>
    </source>
</evidence>
<dbReference type="Proteomes" id="UP000031532">
    <property type="component" value="Unassembled WGS sequence"/>
</dbReference>
<dbReference type="AlphaFoldDB" id="A0A9X5E3J9"/>
<dbReference type="EMBL" id="JTJC03000001">
    <property type="protein sequence ID" value="NHC34462.1"/>
    <property type="molecule type" value="Genomic_DNA"/>
</dbReference>
<feature type="region of interest" description="Disordered" evidence="1">
    <location>
        <begin position="27"/>
        <end position="62"/>
    </location>
</feature>
<dbReference type="OrthoDB" id="536034at2"/>
<dbReference type="Pfam" id="PF06051">
    <property type="entry name" value="DUF928"/>
    <property type="match status" value="1"/>
</dbReference>
<evidence type="ECO:0000256" key="1">
    <source>
        <dbReference type="SAM" id="MobiDB-lite"/>
    </source>
</evidence>
<keyword evidence="4" id="KW-1185">Reference proteome</keyword>
<protein>
    <submittedName>
        <fullName evidence="3">DUF928 domain-containing protein</fullName>
    </submittedName>
</protein>
<reference evidence="3 4" key="1">
    <citation type="journal article" date="2015" name="Genome Announc.">
        <title>Draft Genome Sequence of the Terrestrial Cyanobacterium Scytonema millei VB511283, Isolated from Eastern India.</title>
        <authorList>
            <person name="Sen D."/>
            <person name="Chandrababunaidu M.M."/>
            <person name="Singh D."/>
            <person name="Sanghi N."/>
            <person name="Ghorai A."/>
            <person name="Mishra G.P."/>
            <person name="Madduluri M."/>
            <person name="Adhikary S.P."/>
            <person name="Tripathy S."/>
        </authorList>
    </citation>
    <scope>NUCLEOTIDE SEQUENCE [LARGE SCALE GENOMIC DNA]</scope>
    <source>
        <strain evidence="3 4">VB511283</strain>
    </source>
</reference>
<dbReference type="RefSeq" id="WP_039715785.1">
    <property type="nucleotide sequence ID" value="NZ_JTJC03000001.1"/>
</dbReference>
<evidence type="ECO:0000313" key="4">
    <source>
        <dbReference type="Proteomes" id="UP000031532"/>
    </source>
</evidence>
<comment type="caution">
    <text evidence="3">The sequence shown here is derived from an EMBL/GenBank/DDBJ whole genome shotgun (WGS) entry which is preliminary data.</text>
</comment>
<feature type="signal peptide" evidence="2">
    <location>
        <begin position="1"/>
        <end position="22"/>
    </location>
</feature>
<keyword evidence="2" id="KW-0732">Signal</keyword>
<dbReference type="InterPro" id="IPR010328">
    <property type="entry name" value="DUF928"/>
</dbReference>
<accession>A0A9X5E3J9</accession>
<proteinExistence type="predicted"/>
<sequence>MHKLAATAAIAFTLLVPTAAIATHNNSQNNTHQQVSAQPRYTPPPFPASGTPTGRTRGAAGRGRDCGFKLPLTALAPAVERTVGTGKATYVWGQTIAEYPTFWFYIPAASPSLRSVEFVLQDDLDNDVYRSAVELPAKPGIIGVRLPSTQPPLTLDRNYHWFLKTEIAASCDRQDSTIAIKDSVEGWVQRVSPTATMRSQLKTATPEQKLDLYAQQGLWYDAIATIAEQRLQQPDNASLKANWNRLLQSANLSDVSSQPLLP</sequence>